<dbReference type="SUPFAM" id="SSF55961">
    <property type="entry name" value="Bet v1-like"/>
    <property type="match status" value="1"/>
</dbReference>
<protein>
    <submittedName>
        <fullName evidence="1">Cyclase</fullName>
    </submittedName>
</protein>
<name>A0ABQ4VH63_9MYCO</name>
<dbReference type="Gene3D" id="3.30.530.20">
    <property type="match status" value="1"/>
</dbReference>
<dbReference type="InterPro" id="IPR023393">
    <property type="entry name" value="START-like_dom_sf"/>
</dbReference>
<keyword evidence="2" id="KW-1185">Reference proteome</keyword>
<dbReference type="PANTHER" id="PTHR39683">
    <property type="entry name" value="CONSERVED PROTEIN TB16.3"/>
    <property type="match status" value="1"/>
</dbReference>
<proteinExistence type="predicted"/>
<evidence type="ECO:0000313" key="1">
    <source>
        <dbReference type="EMBL" id="GJF18720.1"/>
    </source>
</evidence>
<reference evidence="1 2" key="1">
    <citation type="submission" date="2021-08" db="EMBL/GenBank/DDBJ databases">
        <title>Draft genome sequence of Mycolicibacterium sp. NGTWS1702 strain.</title>
        <authorList>
            <person name="Matsumoto M."/>
            <person name="Tang B.C.C."/>
            <person name="Machida Y."/>
            <person name="Matoyama H."/>
            <person name="Kishihara T."/>
            <person name="Sato S."/>
            <person name="Kondo I."/>
            <person name="Sano M."/>
            <person name="Kato G."/>
        </authorList>
    </citation>
    <scope>NUCLEOTIDE SEQUENCE [LARGE SCALE GENOMIC DNA]</scope>
    <source>
        <strain evidence="1 2">NGTWSNA01</strain>
    </source>
</reference>
<sequence>MAVRTSSDVVIEAPPAVILDALADIGSAASWSSMHKNVEVLDRYPDGKPHHVKATVKIMGISDREVLEYHWGDDWVVWDAAQTLRQRGQHGEYNLTPVGEDRTQVRFDLILDLIAPYPHFLVTRLKKMVLDVALENLRERVMHPASP</sequence>
<dbReference type="Proteomes" id="UP001060504">
    <property type="component" value="Unassembled WGS sequence"/>
</dbReference>
<dbReference type="Pfam" id="PF10604">
    <property type="entry name" value="Polyketide_cyc2"/>
    <property type="match status" value="1"/>
</dbReference>
<accession>A0ABQ4VH63</accession>
<dbReference type="CDD" id="cd07819">
    <property type="entry name" value="SRPBCC_2"/>
    <property type="match status" value="1"/>
</dbReference>
<gene>
    <name evidence="1" type="ORF">NGTWS1702_27060</name>
</gene>
<dbReference type="EMBL" id="BPRH01002828">
    <property type="protein sequence ID" value="GJF18720.1"/>
    <property type="molecule type" value="Genomic_DNA"/>
</dbReference>
<evidence type="ECO:0000313" key="2">
    <source>
        <dbReference type="Proteomes" id="UP001060504"/>
    </source>
</evidence>
<dbReference type="InterPro" id="IPR019587">
    <property type="entry name" value="Polyketide_cyclase/dehydratase"/>
</dbReference>
<comment type="caution">
    <text evidence="1">The sequence shown here is derived from an EMBL/GenBank/DDBJ whole genome shotgun (WGS) entry which is preliminary data.</text>
</comment>
<dbReference type="PANTHER" id="PTHR39683:SF4">
    <property type="entry name" value="COENZYME Q-BINDING PROTEIN COQ10 START DOMAIN-CONTAINING PROTEIN"/>
    <property type="match status" value="1"/>
</dbReference>
<organism evidence="1 2">
    <name type="scientific">Mycolicibacterium cyprinidarum</name>
    <dbReference type="NCBI Taxonomy" id="2860311"/>
    <lineage>
        <taxon>Bacteria</taxon>
        <taxon>Bacillati</taxon>
        <taxon>Actinomycetota</taxon>
        <taxon>Actinomycetes</taxon>
        <taxon>Mycobacteriales</taxon>
        <taxon>Mycobacteriaceae</taxon>
        <taxon>Mycolicibacterium</taxon>
    </lineage>
</organism>